<gene>
    <name evidence="9" type="ORF">AMON00008_LOCUS4774</name>
</gene>
<evidence type="ECO:0000256" key="6">
    <source>
        <dbReference type="SAM" id="Phobius"/>
    </source>
</evidence>
<feature type="domain" description="Amino acid transporter transmembrane" evidence="8">
    <location>
        <begin position="218"/>
        <end position="605"/>
    </location>
</feature>
<evidence type="ECO:0000256" key="5">
    <source>
        <dbReference type="SAM" id="MobiDB-lite"/>
    </source>
</evidence>
<dbReference type="PANTHER" id="PTHR22950">
    <property type="entry name" value="AMINO ACID TRANSPORTER"/>
    <property type="match status" value="1"/>
</dbReference>
<feature type="transmembrane region" description="Helical" evidence="6">
    <location>
        <begin position="391"/>
        <end position="410"/>
    </location>
</feature>
<feature type="compositionally biased region" description="Low complexity" evidence="5">
    <location>
        <begin position="143"/>
        <end position="157"/>
    </location>
</feature>
<feature type="region of interest" description="Disordered" evidence="5">
    <location>
        <begin position="143"/>
        <end position="173"/>
    </location>
</feature>
<evidence type="ECO:0000256" key="2">
    <source>
        <dbReference type="ARBA" id="ARBA00022692"/>
    </source>
</evidence>
<proteinExistence type="predicted"/>
<evidence type="ECO:0000256" key="3">
    <source>
        <dbReference type="ARBA" id="ARBA00022989"/>
    </source>
</evidence>
<dbReference type="Pfam" id="PF01490">
    <property type="entry name" value="Aa_trans"/>
    <property type="match status" value="1"/>
</dbReference>
<sequence length="608" mass="64541">MVFHRPLRLAAVTAVAGAWALHEVEESANLQADAVMLLQQGLGLTHGAPSDVALLGLMPLHTAASHGSSQMRLGLADATHRDIQIGRSYIMKGVHGHTHTALASGTEGSSTGSQALPTILFFVAVCALAAVSVLLYVRSLATEPESSSSPPASPAHASKTDDEIGLTLPQAGRPRPILRRNTVTVSELPKRHWTIDSANETMSSFMFVVNMFADLGPPGFLPVAFGLKETGFIPGAIMLVLFYSLCVYTMYAISKSMQITGDKDFASQWSRTVGEGSSWVPVLVVVLVTLGCTLSYACFYADIFEGVMPWLGLRLNRSLCLLGFTIFPTMPLCLLKNLSALAYSSSFALVAVLYTAVVMVVRSADGTYAAGGRYYGSVPSDLAPQVPKDHLYAFGLPSLVLLNTLAVAFLSHYNGCKYYRELAEHTPAKLVKCTATAMGICAVLFGVTGFVAFQTFGTNADGVILKNYSRQDAAVNIARLGVGLSIVASYPLMFSGLREATITLLKFAMPGQASEFDLIWKQDVISMVLLCIITGIALVVTDAGLVVGVVGALCGSACIYIVPCTLYAGAIKGFLSADKSFEELAFLRFLTCLGTVLGVAGCYSSLAL</sequence>
<dbReference type="GO" id="GO:0015179">
    <property type="term" value="F:L-amino acid transmembrane transporter activity"/>
    <property type="evidence" value="ECO:0007669"/>
    <property type="project" value="TreeGrafter"/>
</dbReference>
<keyword evidence="3 6" id="KW-1133">Transmembrane helix</keyword>
<organism evidence="9">
    <name type="scientific">Alexandrium monilatum</name>
    <dbReference type="NCBI Taxonomy" id="311494"/>
    <lineage>
        <taxon>Eukaryota</taxon>
        <taxon>Sar</taxon>
        <taxon>Alveolata</taxon>
        <taxon>Dinophyceae</taxon>
        <taxon>Gonyaulacales</taxon>
        <taxon>Pyrocystaceae</taxon>
        <taxon>Alexandrium</taxon>
    </lineage>
</organism>
<feature type="chain" id="PRO_5031337281" description="Amino acid transporter transmembrane domain-containing protein" evidence="7">
    <location>
        <begin position="21"/>
        <end position="608"/>
    </location>
</feature>
<keyword evidence="4 6" id="KW-0472">Membrane</keyword>
<name>A0A7S4UXW9_9DINO</name>
<evidence type="ECO:0000313" key="9">
    <source>
        <dbReference type="EMBL" id="CAE4565155.1"/>
    </source>
</evidence>
<evidence type="ECO:0000256" key="1">
    <source>
        <dbReference type="ARBA" id="ARBA00004141"/>
    </source>
</evidence>
<feature type="transmembrane region" description="Helical" evidence="6">
    <location>
        <begin position="205"/>
        <end position="225"/>
    </location>
</feature>
<feature type="transmembrane region" description="Helical" evidence="6">
    <location>
        <begin position="430"/>
        <end position="453"/>
    </location>
</feature>
<feature type="transmembrane region" description="Helical" evidence="6">
    <location>
        <begin position="315"/>
        <end position="335"/>
    </location>
</feature>
<evidence type="ECO:0000256" key="4">
    <source>
        <dbReference type="ARBA" id="ARBA00023136"/>
    </source>
</evidence>
<keyword evidence="7" id="KW-0732">Signal</keyword>
<accession>A0A7S4UXW9</accession>
<protein>
    <recommendedName>
        <fullName evidence="8">Amino acid transporter transmembrane domain-containing protein</fullName>
    </recommendedName>
</protein>
<feature type="transmembrane region" description="Helical" evidence="6">
    <location>
        <begin position="518"/>
        <end position="540"/>
    </location>
</feature>
<feature type="transmembrane region" description="Helical" evidence="6">
    <location>
        <begin position="586"/>
        <end position="606"/>
    </location>
</feature>
<dbReference type="EMBL" id="HBNR01007254">
    <property type="protein sequence ID" value="CAE4565155.1"/>
    <property type="molecule type" value="Transcribed_RNA"/>
</dbReference>
<feature type="transmembrane region" description="Helical" evidence="6">
    <location>
        <begin position="546"/>
        <end position="574"/>
    </location>
</feature>
<comment type="subcellular location">
    <subcellularLocation>
        <location evidence="1">Membrane</location>
        <topology evidence="1">Multi-pass membrane protein</topology>
    </subcellularLocation>
</comment>
<reference evidence="9" key="1">
    <citation type="submission" date="2021-01" db="EMBL/GenBank/DDBJ databases">
        <authorList>
            <person name="Corre E."/>
            <person name="Pelletier E."/>
            <person name="Niang G."/>
            <person name="Scheremetjew M."/>
            <person name="Finn R."/>
            <person name="Kale V."/>
            <person name="Holt S."/>
            <person name="Cochrane G."/>
            <person name="Meng A."/>
            <person name="Brown T."/>
            <person name="Cohen L."/>
        </authorList>
    </citation>
    <scope>NUCLEOTIDE SEQUENCE</scope>
    <source>
        <strain evidence="9">CCMP3105</strain>
    </source>
</reference>
<dbReference type="InterPro" id="IPR013057">
    <property type="entry name" value="AA_transpt_TM"/>
</dbReference>
<feature type="transmembrane region" description="Helical" evidence="6">
    <location>
        <begin position="279"/>
        <end position="303"/>
    </location>
</feature>
<feature type="signal peptide" evidence="7">
    <location>
        <begin position="1"/>
        <end position="20"/>
    </location>
</feature>
<keyword evidence="2 6" id="KW-0812">Transmembrane</keyword>
<dbReference type="AlphaFoldDB" id="A0A7S4UXW9"/>
<evidence type="ECO:0000256" key="7">
    <source>
        <dbReference type="SAM" id="SignalP"/>
    </source>
</evidence>
<feature type="transmembrane region" description="Helical" evidence="6">
    <location>
        <begin position="119"/>
        <end position="137"/>
    </location>
</feature>
<dbReference type="PANTHER" id="PTHR22950:SF652">
    <property type="entry name" value="TRANSMEMBRANE AMINO ACID TRANSPORTER FAMILY PROTEIN"/>
    <property type="match status" value="1"/>
</dbReference>
<dbReference type="GO" id="GO:0016020">
    <property type="term" value="C:membrane"/>
    <property type="evidence" value="ECO:0007669"/>
    <property type="project" value="UniProtKB-SubCell"/>
</dbReference>
<feature type="transmembrane region" description="Helical" evidence="6">
    <location>
        <begin position="347"/>
        <end position="371"/>
    </location>
</feature>
<evidence type="ECO:0000259" key="8">
    <source>
        <dbReference type="Pfam" id="PF01490"/>
    </source>
</evidence>
<feature type="transmembrane region" description="Helical" evidence="6">
    <location>
        <begin position="231"/>
        <end position="253"/>
    </location>
</feature>